<reference evidence="3" key="3">
    <citation type="submission" date="2025-04" db="UniProtKB">
        <authorList>
            <consortium name="RefSeq"/>
        </authorList>
    </citation>
    <scope>IDENTIFICATION</scope>
    <source>
        <strain evidence="3">CBS 304.34</strain>
    </source>
</reference>
<dbReference type="OrthoDB" id="3864240at2759"/>
<organism evidence="1">
    <name type="scientific">Mytilinidion resinicola</name>
    <dbReference type="NCBI Taxonomy" id="574789"/>
    <lineage>
        <taxon>Eukaryota</taxon>
        <taxon>Fungi</taxon>
        <taxon>Dikarya</taxon>
        <taxon>Ascomycota</taxon>
        <taxon>Pezizomycotina</taxon>
        <taxon>Dothideomycetes</taxon>
        <taxon>Pleosporomycetidae</taxon>
        <taxon>Mytilinidiales</taxon>
        <taxon>Mytilinidiaceae</taxon>
        <taxon>Mytilinidion</taxon>
    </lineage>
</organism>
<dbReference type="Proteomes" id="UP000504636">
    <property type="component" value="Unplaced"/>
</dbReference>
<evidence type="ECO:0008006" key="4">
    <source>
        <dbReference type="Google" id="ProtNLM"/>
    </source>
</evidence>
<sequence length="534" mass="60884">MFKSITASPYKPRLLVHRLAPPQAVPRQHDHPDLFTDHTPAARKMCSPMEIDEPPTGMKDVPTELLHMICGYLEPVDVKAFRLVNKTFAEIGATGYLLPSLSVRLSPSSFQQVEAIAEHPTISRYARELVLHGQNYTFPSRHWRFVTWVLREYMIELIEEGDDKFLRQNRDAIGHILYKHVEANPMEISRIYPYIGGVFTMNYFRPLIKQHEEAVSWQNKMWDEELDLAIVSKAIKAMPLLRSITLAAETSRKDKSWGGMFGGMKTLNSPGLAAGVRQLGTLLIACRNAGTKFTSMELNCLSWRFFEHLQKHDGLQLFRSAASCLTSFSLDLATFTLQDGVYENVEAVECRLFLGGGVLGQLLRDMTNLQHLQLSADSTVKCHRHDNLWIRLEDTTRGFVWPHLTSLTLKQIATQEESLVLSLGNHMPTLKELHLGSLLLSSGNWISAFRRIRKLILQHDLESLTISGCHYEQDSLGGSWYRFVTEYTSEERPCGADCTPYTHNRKLEHYLMHGGQYPTGWRKSLLFADFDGDF</sequence>
<evidence type="ECO:0000313" key="3">
    <source>
        <dbReference type="RefSeq" id="XP_033580166.1"/>
    </source>
</evidence>
<dbReference type="InterPro" id="IPR036047">
    <property type="entry name" value="F-box-like_dom_sf"/>
</dbReference>
<dbReference type="RefSeq" id="XP_033580166.1">
    <property type="nucleotide sequence ID" value="XM_033713687.1"/>
</dbReference>
<dbReference type="GeneID" id="54454580"/>
<reference evidence="3" key="2">
    <citation type="submission" date="2020-04" db="EMBL/GenBank/DDBJ databases">
        <authorList>
            <consortium name="NCBI Genome Project"/>
        </authorList>
    </citation>
    <scope>NUCLEOTIDE SEQUENCE</scope>
    <source>
        <strain evidence="3">CBS 304.34</strain>
    </source>
</reference>
<name>A0A6A6YW80_9PEZI</name>
<accession>A0A6A6YW80</accession>
<dbReference type="EMBL" id="MU003696">
    <property type="protein sequence ID" value="KAF2813202.1"/>
    <property type="molecule type" value="Genomic_DNA"/>
</dbReference>
<keyword evidence="2" id="KW-1185">Reference proteome</keyword>
<gene>
    <name evidence="1 3" type="ORF">BDZ99DRAFT_251372</name>
</gene>
<dbReference type="SUPFAM" id="SSF81383">
    <property type="entry name" value="F-box domain"/>
    <property type="match status" value="1"/>
</dbReference>
<proteinExistence type="predicted"/>
<reference evidence="1 3" key="1">
    <citation type="journal article" date="2020" name="Stud. Mycol.">
        <title>101 Dothideomycetes genomes: a test case for predicting lifestyles and emergence of pathogens.</title>
        <authorList>
            <person name="Haridas S."/>
            <person name="Albert R."/>
            <person name="Binder M."/>
            <person name="Bloem J."/>
            <person name="Labutti K."/>
            <person name="Salamov A."/>
            <person name="Andreopoulos B."/>
            <person name="Baker S."/>
            <person name="Barry K."/>
            <person name="Bills G."/>
            <person name="Bluhm B."/>
            <person name="Cannon C."/>
            <person name="Castanera R."/>
            <person name="Culley D."/>
            <person name="Daum C."/>
            <person name="Ezra D."/>
            <person name="Gonzalez J."/>
            <person name="Henrissat B."/>
            <person name="Kuo A."/>
            <person name="Liang C."/>
            <person name="Lipzen A."/>
            <person name="Lutzoni F."/>
            <person name="Magnuson J."/>
            <person name="Mondo S."/>
            <person name="Nolan M."/>
            <person name="Ohm R."/>
            <person name="Pangilinan J."/>
            <person name="Park H.-J."/>
            <person name="Ramirez L."/>
            <person name="Alfaro M."/>
            <person name="Sun H."/>
            <person name="Tritt A."/>
            <person name="Yoshinaga Y."/>
            <person name="Zwiers L.-H."/>
            <person name="Turgeon B."/>
            <person name="Goodwin S."/>
            <person name="Spatafora J."/>
            <person name="Crous P."/>
            <person name="Grigoriev I."/>
        </authorList>
    </citation>
    <scope>NUCLEOTIDE SEQUENCE</scope>
    <source>
        <strain evidence="1 3">CBS 304.34</strain>
    </source>
</reference>
<dbReference type="AlphaFoldDB" id="A0A6A6YW80"/>
<dbReference type="CDD" id="cd09917">
    <property type="entry name" value="F-box_SF"/>
    <property type="match status" value="1"/>
</dbReference>
<evidence type="ECO:0000313" key="2">
    <source>
        <dbReference type="Proteomes" id="UP000504636"/>
    </source>
</evidence>
<dbReference type="SUPFAM" id="SSF52047">
    <property type="entry name" value="RNI-like"/>
    <property type="match status" value="1"/>
</dbReference>
<protein>
    <recommendedName>
        <fullName evidence="4">F-box domain-containing protein</fullName>
    </recommendedName>
</protein>
<evidence type="ECO:0000313" key="1">
    <source>
        <dbReference type="EMBL" id="KAF2813202.1"/>
    </source>
</evidence>